<proteinExistence type="inferred from homology"/>
<accession>A0A1G2U4X8</accession>
<dbReference type="InterPro" id="IPR013324">
    <property type="entry name" value="RNA_pol_sigma_r3/r4-like"/>
</dbReference>
<dbReference type="InterPro" id="IPR039425">
    <property type="entry name" value="RNA_pol_sigma-70-like"/>
</dbReference>
<organism evidence="9 10">
    <name type="scientific">Candidatus Zambryskibacteria bacterium RIFCSPLOWO2_01_FULL_43_17</name>
    <dbReference type="NCBI Taxonomy" id="1802760"/>
    <lineage>
        <taxon>Bacteria</taxon>
        <taxon>Candidatus Zambryskiibacteriota</taxon>
    </lineage>
</organism>
<evidence type="ECO:0000256" key="6">
    <source>
        <dbReference type="RuleBase" id="RU000716"/>
    </source>
</evidence>
<evidence type="ECO:0000256" key="5">
    <source>
        <dbReference type="ARBA" id="ARBA00023163"/>
    </source>
</evidence>
<dbReference type="InterPro" id="IPR000838">
    <property type="entry name" value="RNA_pol_sigma70_ECF_CS"/>
</dbReference>
<dbReference type="GO" id="GO:0016987">
    <property type="term" value="F:sigma factor activity"/>
    <property type="evidence" value="ECO:0007669"/>
    <property type="project" value="UniProtKB-KW"/>
</dbReference>
<comment type="similarity">
    <text evidence="1 6">Belongs to the sigma-70 factor family. ECF subfamily.</text>
</comment>
<dbReference type="InterPro" id="IPR013249">
    <property type="entry name" value="RNA_pol_sigma70_r4_t2"/>
</dbReference>
<dbReference type="InterPro" id="IPR014284">
    <property type="entry name" value="RNA_pol_sigma-70_dom"/>
</dbReference>
<comment type="caution">
    <text evidence="9">The sequence shown here is derived from an EMBL/GenBank/DDBJ whole genome shotgun (WGS) entry which is preliminary data.</text>
</comment>
<evidence type="ECO:0000313" key="9">
    <source>
        <dbReference type="EMBL" id="OHB04557.1"/>
    </source>
</evidence>
<dbReference type="Proteomes" id="UP000179283">
    <property type="component" value="Unassembled WGS sequence"/>
</dbReference>
<name>A0A1G2U4X8_9BACT</name>
<protein>
    <recommendedName>
        <fullName evidence="6">RNA polymerase sigma factor</fullName>
    </recommendedName>
</protein>
<dbReference type="GO" id="GO:0006352">
    <property type="term" value="P:DNA-templated transcription initiation"/>
    <property type="evidence" value="ECO:0007669"/>
    <property type="project" value="InterPro"/>
</dbReference>
<dbReference type="InterPro" id="IPR036388">
    <property type="entry name" value="WH-like_DNA-bd_sf"/>
</dbReference>
<dbReference type="PROSITE" id="PS01063">
    <property type="entry name" value="SIGMA70_ECF"/>
    <property type="match status" value="1"/>
</dbReference>
<keyword evidence="2 6" id="KW-0805">Transcription regulation</keyword>
<dbReference type="PANTHER" id="PTHR43133:SF52">
    <property type="entry name" value="ECF RNA POLYMERASE SIGMA FACTOR SIGL"/>
    <property type="match status" value="1"/>
</dbReference>
<dbReference type="InterPro" id="IPR013325">
    <property type="entry name" value="RNA_pol_sigma_r2"/>
</dbReference>
<dbReference type="Gene3D" id="1.10.10.10">
    <property type="entry name" value="Winged helix-like DNA-binding domain superfamily/Winged helix DNA-binding domain"/>
    <property type="match status" value="1"/>
</dbReference>
<dbReference type="Pfam" id="PF04542">
    <property type="entry name" value="Sigma70_r2"/>
    <property type="match status" value="1"/>
</dbReference>
<keyword evidence="3 6" id="KW-0731">Sigma factor</keyword>
<gene>
    <name evidence="9" type="ORF">A2920_01260</name>
</gene>
<dbReference type="Pfam" id="PF08281">
    <property type="entry name" value="Sigma70_r4_2"/>
    <property type="match status" value="1"/>
</dbReference>
<sequence>MKRKEQISDEMFIKAYDELSDSLFRHAFFRVSDREVALDIVQNAFMKTWQHISKGEEVRSLKPFLYRVVGNLVIDYYRKSKSESLDSLLDEGFDPTGSDDSKDAMELDAEVSLVLKALEVLPESDRNIITLRYVDGLSITDISKFLGKTENAVSVNLHRAVDRAKKIFEI</sequence>
<dbReference type="InterPro" id="IPR007627">
    <property type="entry name" value="RNA_pol_sigma70_r2"/>
</dbReference>
<feature type="domain" description="RNA polymerase sigma factor 70 region 4 type 2" evidence="8">
    <location>
        <begin position="114"/>
        <end position="161"/>
    </location>
</feature>
<dbReference type="EMBL" id="MHWD01000008">
    <property type="protein sequence ID" value="OHB04557.1"/>
    <property type="molecule type" value="Genomic_DNA"/>
</dbReference>
<dbReference type="SUPFAM" id="SSF88659">
    <property type="entry name" value="Sigma3 and sigma4 domains of RNA polymerase sigma factors"/>
    <property type="match status" value="1"/>
</dbReference>
<evidence type="ECO:0000256" key="2">
    <source>
        <dbReference type="ARBA" id="ARBA00023015"/>
    </source>
</evidence>
<dbReference type="CDD" id="cd06171">
    <property type="entry name" value="Sigma70_r4"/>
    <property type="match status" value="1"/>
</dbReference>
<dbReference type="GO" id="GO:0003677">
    <property type="term" value="F:DNA binding"/>
    <property type="evidence" value="ECO:0007669"/>
    <property type="project" value="UniProtKB-KW"/>
</dbReference>
<dbReference type="NCBIfam" id="TIGR02937">
    <property type="entry name" value="sigma70-ECF"/>
    <property type="match status" value="1"/>
</dbReference>
<dbReference type="PANTHER" id="PTHR43133">
    <property type="entry name" value="RNA POLYMERASE ECF-TYPE SIGMA FACTO"/>
    <property type="match status" value="1"/>
</dbReference>
<keyword evidence="5 6" id="KW-0804">Transcription</keyword>
<keyword evidence="4 6" id="KW-0238">DNA-binding</keyword>
<dbReference type="Gene3D" id="1.10.1740.10">
    <property type="match status" value="1"/>
</dbReference>
<dbReference type="AlphaFoldDB" id="A0A1G2U4X8"/>
<evidence type="ECO:0000256" key="4">
    <source>
        <dbReference type="ARBA" id="ARBA00023125"/>
    </source>
</evidence>
<feature type="domain" description="RNA polymerase sigma-70 region 2" evidence="7">
    <location>
        <begin position="16"/>
        <end position="81"/>
    </location>
</feature>
<reference evidence="9 10" key="1">
    <citation type="journal article" date="2016" name="Nat. Commun.">
        <title>Thousands of microbial genomes shed light on interconnected biogeochemical processes in an aquifer system.</title>
        <authorList>
            <person name="Anantharaman K."/>
            <person name="Brown C.T."/>
            <person name="Hug L.A."/>
            <person name="Sharon I."/>
            <person name="Castelle C.J."/>
            <person name="Probst A.J."/>
            <person name="Thomas B.C."/>
            <person name="Singh A."/>
            <person name="Wilkins M.J."/>
            <person name="Karaoz U."/>
            <person name="Brodie E.L."/>
            <person name="Williams K.H."/>
            <person name="Hubbard S.S."/>
            <person name="Banfield J.F."/>
        </authorList>
    </citation>
    <scope>NUCLEOTIDE SEQUENCE [LARGE SCALE GENOMIC DNA]</scope>
</reference>
<evidence type="ECO:0000259" key="7">
    <source>
        <dbReference type="Pfam" id="PF04542"/>
    </source>
</evidence>
<evidence type="ECO:0000313" key="10">
    <source>
        <dbReference type="Proteomes" id="UP000179283"/>
    </source>
</evidence>
<dbReference type="SUPFAM" id="SSF88946">
    <property type="entry name" value="Sigma2 domain of RNA polymerase sigma factors"/>
    <property type="match status" value="1"/>
</dbReference>
<evidence type="ECO:0000256" key="1">
    <source>
        <dbReference type="ARBA" id="ARBA00010641"/>
    </source>
</evidence>
<evidence type="ECO:0000259" key="8">
    <source>
        <dbReference type="Pfam" id="PF08281"/>
    </source>
</evidence>
<evidence type="ECO:0000256" key="3">
    <source>
        <dbReference type="ARBA" id="ARBA00023082"/>
    </source>
</evidence>